<dbReference type="Pfam" id="PF13527">
    <property type="entry name" value="Acetyltransf_9"/>
    <property type="match status" value="1"/>
</dbReference>
<evidence type="ECO:0000259" key="1">
    <source>
        <dbReference type="PROSITE" id="PS51186"/>
    </source>
</evidence>
<comment type="caution">
    <text evidence="2">The sequence shown here is derived from an EMBL/GenBank/DDBJ whole genome shotgun (WGS) entry which is preliminary data.</text>
</comment>
<dbReference type="InterPro" id="IPR050276">
    <property type="entry name" value="MshD_Acetyltransferase"/>
</dbReference>
<dbReference type="Proteomes" id="UP000625551">
    <property type="component" value="Unassembled WGS sequence"/>
</dbReference>
<evidence type="ECO:0000313" key="2">
    <source>
        <dbReference type="EMBL" id="MBD1397745.1"/>
    </source>
</evidence>
<organism evidence="2 3">
    <name type="scientific">Pontibacter aquaedesilientis</name>
    <dbReference type="NCBI Taxonomy" id="2766980"/>
    <lineage>
        <taxon>Bacteria</taxon>
        <taxon>Pseudomonadati</taxon>
        <taxon>Bacteroidota</taxon>
        <taxon>Cytophagia</taxon>
        <taxon>Cytophagales</taxon>
        <taxon>Hymenobacteraceae</taxon>
        <taxon>Pontibacter</taxon>
    </lineage>
</organism>
<protein>
    <submittedName>
        <fullName evidence="2">N-acetyltransferase</fullName>
    </submittedName>
</protein>
<evidence type="ECO:0000313" key="3">
    <source>
        <dbReference type="Proteomes" id="UP000625551"/>
    </source>
</evidence>
<dbReference type="EMBL" id="JACXAJ010000004">
    <property type="protein sequence ID" value="MBD1397745.1"/>
    <property type="molecule type" value="Genomic_DNA"/>
</dbReference>
<accession>A0ABR7XHK1</accession>
<dbReference type="SUPFAM" id="SSF55729">
    <property type="entry name" value="Acyl-CoA N-acyltransferases (Nat)"/>
    <property type="match status" value="1"/>
</dbReference>
<dbReference type="InterPro" id="IPR000182">
    <property type="entry name" value="GNAT_dom"/>
</dbReference>
<dbReference type="Gene3D" id="3.40.630.30">
    <property type="match status" value="1"/>
</dbReference>
<sequence length="176" mass="19704">MSINIRQEQPTDYPFVFSLIEAAFRQESMSDHTEQHLVERLRQSAAFIPELSLVAVDGEKVVGHILLTKLKIKRGEQEFDSLSLAPVAVLPAYQHQGIGGMLIREAHEIARQLGHRSVLLVGHENYYPRFGYKRASSFGINFPFEAPDENCMAIELTENGLAGVSGTVVYPKGFFE</sequence>
<dbReference type="PANTHER" id="PTHR43617:SF2">
    <property type="entry name" value="UPF0039 PROTEIN SLL0451"/>
    <property type="match status" value="1"/>
</dbReference>
<feature type="domain" description="N-acetyltransferase" evidence="1">
    <location>
        <begin position="3"/>
        <end position="157"/>
    </location>
</feature>
<dbReference type="CDD" id="cd04301">
    <property type="entry name" value="NAT_SF"/>
    <property type="match status" value="1"/>
</dbReference>
<dbReference type="InterPro" id="IPR016181">
    <property type="entry name" value="Acyl_CoA_acyltransferase"/>
</dbReference>
<name>A0ABR7XHK1_9BACT</name>
<dbReference type="PROSITE" id="PS51186">
    <property type="entry name" value="GNAT"/>
    <property type="match status" value="1"/>
</dbReference>
<proteinExistence type="predicted"/>
<dbReference type="RefSeq" id="WP_191183891.1">
    <property type="nucleotide sequence ID" value="NZ_JACXAJ010000004.1"/>
</dbReference>
<reference evidence="2 3" key="1">
    <citation type="submission" date="2020-09" db="EMBL/GenBank/DDBJ databases">
        <title>Genome sequencing and assembly of Pontibacter sp.</title>
        <authorList>
            <person name="Chhetri G."/>
        </authorList>
    </citation>
    <scope>NUCLEOTIDE SEQUENCE [LARGE SCALE GENOMIC DNA]</scope>
    <source>
        <strain evidence="2 3">JH31</strain>
    </source>
</reference>
<dbReference type="PANTHER" id="PTHR43617">
    <property type="entry name" value="L-AMINO ACID N-ACETYLTRANSFERASE"/>
    <property type="match status" value="1"/>
</dbReference>
<gene>
    <name evidence="2" type="ORF">H9Q13_11265</name>
</gene>
<keyword evidence="3" id="KW-1185">Reference proteome</keyword>